<gene>
    <name evidence="1" type="ORF">GCM10011495_22180</name>
</gene>
<sequence length="126" mass="13862">MQLRVILRFWAKLLGVALPFGVATSAASRPFRPISIAPFASTGLDNAPLNLATVRKLALQALHQIQDTNGTRAVSKFVYVGDVAWTLQVRARPGRHADSQSPRYTYTNPGTALRIDEKWLNGKMST</sequence>
<proteinExistence type="predicted"/>
<dbReference type="EMBL" id="BMGY01000018">
    <property type="protein sequence ID" value="GGH86188.1"/>
    <property type="molecule type" value="Genomic_DNA"/>
</dbReference>
<protein>
    <submittedName>
        <fullName evidence="1">Uncharacterized protein</fullName>
    </submittedName>
</protein>
<reference evidence="2" key="1">
    <citation type="journal article" date="2019" name="Int. J. Syst. Evol. Microbiol.">
        <title>The Global Catalogue of Microorganisms (GCM) 10K type strain sequencing project: providing services to taxonomists for standard genome sequencing and annotation.</title>
        <authorList>
            <consortium name="The Broad Institute Genomics Platform"/>
            <consortium name="The Broad Institute Genome Sequencing Center for Infectious Disease"/>
            <person name="Wu L."/>
            <person name="Ma J."/>
        </authorList>
    </citation>
    <scope>NUCLEOTIDE SEQUENCE [LARGE SCALE GENOMIC DNA]</scope>
    <source>
        <strain evidence="2">CGMCC 1.14966</strain>
    </source>
</reference>
<name>A0ABQ2A917_9BACT</name>
<organism evidence="1 2">
    <name type="scientific">Hymenobacter frigidus</name>
    <dbReference type="NCBI Taxonomy" id="1524095"/>
    <lineage>
        <taxon>Bacteria</taxon>
        <taxon>Pseudomonadati</taxon>
        <taxon>Bacteroidota</taxon>
        <taxon>Cytophagia</taxon>
        <taxon>Cytophagales</taxon>
        <taxon>Hymenobacteraceae</taxon>
        <taxon>Hymenobacter</taxon>
    </lineage>
</organism>
<evidence type="ECO:0000313" key="1">
    <source>
        <dbReference type="EMBL" id="GGH86188.1"/>
    </source>
</evidence>
<dbReference type="Proteomes" id="UP000637774">
    <property type="component" value="Unassembled WGS sequence"/>
</dbReference>
<keyword evidence="2" id="KW-1185">Reference proteome</keyword>
<comment type="caution">
    <text evidence="1">The sequence shown here is derived from an EMBL/GenBank/DDBJ whole genome shotgun (WGS) entry which is preliminary data.</text>
</comment>
<accession>A0ABQ2A917</accession>
<evidence type="ECO:0000313" key="2">
    <source>
        <dbReference type="Proteomes" id="UP000637774"/>
    </source>
</evidence>